<evidence type="ECO:0000313" key="6">
    <source>
        <dbReference type="Proteomes" id="UP000095284"/>
    </source>
</evidence>
<evidence type="ECO:0000256" key="2">
    <source>
        <dbReference type="ARBA" id="ARBA00022833"/>
    </source>
</evidence>
<dbReference type="GO" id="GO:0008270">
    <property type="term" value="F:zinc ion binding"/>
    <property type="evidence" value="ECO:0007669"/>
    <property type="project" value="UniProtKB-KW"/>
</dbReference>
<sequence length="118" mass="13740">MKVARIDNYKECGSTIHYNTSLQPHFLHSAPSTSKFKTYADIFNTDPSPLYDSSRPCCYICFDVTPTVTCRYCEQKVGCAECMETWARCKWNSYEETTCPLCRVEWPGYYEDLLKNKN</sequence>
<evidence type="ECO:0000313" key="7">
    <source>
        <dbReference type="Proteomes" id="UP000659654"/>
    </source>
</evidence>
<dbReference type="Proteomes" id="UP000582659">
    <property type="component" value="Unassembled WGS sequence"/>
</dbReference>
<gene>
    <name evidence="5" type="ORF">BXYJ_LOCUS7512</name>
</gene>
<dbReference type="PROSITE" id="PS50089">
    <property type="entry name" value="ZF_RING_2"/>
    <property type="match status" value="1"/>
</dbReference>
<dbReference type="WBParaSite" id="BXY_1547600.1">
    <property type="protein sequence ID" value="BXY_1547600.1"/>
    <property type="gene ID" value="BXY_1547600"/>
</dbReference>
<dbReference type="OrthoDB" id="10305952at2759"/>
<dbReference type="InterPro" id="IPR001841">
    <property type="entry name" value="Znf_RING"/>
</dbReference>
<evidence type="ECO:0000313" key="8">
    <source>
        <dbReference type="WBParaSite" id="BXY_1547600.1"/>
    </source>
</evidence>
<organism evidence="6 8">
    <name type="scientific">Bursaphelenchus xylophilus</name>
    <name type="common">Pinewood nematode worm</name>
    <name type="synonym">Aphelenchoides xylophilus</name>
    <dbReference type="NCBI Taxonomy" id="6326"/>
    <lineage>
        <taxon>Eukaryota</taxon>
        <taxon>Metazoa</taxon>
        <taxon>Ecdysozoa</taxon>
        <taxon>Nematoda</taxon>
        <taxon>Chromadorea</taxon>
        <taxon>Rhabditida</taxon>
        <taxon>Tylenchina</taxon>
        <taxon>Tylenchomorpha</taxon>
        <taxon>Aphelenchoidea</taxon>
        <taxon>Aphelenchoididae</taxon>
        <taxon>Bursaphelenchus</taxon>
    </lineage>
</organism>
<dbReference type="Proteomes" id="UP000095284">
    <property type="component" value="Unplaced"/>
</dbReference>
<feature type="domain" description="RING-type" evidence="4">
    <location>
        <begin position="58"/>
        <end position="103"/>
    </location>
</feature>
<dbReference type="AlphaFoldDB" id="A0A1I7SR12"/>
<name>A0A1I7SR12_BURXY</name>
<accession>A0A1I7SR12</accession>
<proteinExistence type="predicted"/>
<protein>
    <submittedName>
        <fullName evidence="5">(pine wood nematode) hypothetical protein</fullName>
    </submittedName>
    <submittedName>
        <fullName evidence="8">RING-type domain-containing protein</fullName>
    </submittedName>
</protein>
<dbReference type="Proteomes" id="UP000659654">
    <property type="component" value="Unassembled WGS sequence"/>
</dbReference>
<keyword evidence="2" id="KW-0862">Zinc</keyword>
<keyword evidence="1 3" id="KW-0863">Zinc-finger</keyword>
<evidence type="ECO:0000256" key="1">
    <source>
        <dbReference type="ARBA" id="ARBA00022771"/>
    </source>
</evidence>
<keyword evidence="7" id="KW-1185">Reference proteome</keyword>
<evidence type="ECO:0000313" key="5">
    <source>
        <dbReference type="EMBL" id="CAD5222544.1"/>
    </source>
</evidence>
<dbReference type="EMBL" id="CAJFCV020000003">
    <property type="protein sequence ID" value="CAG9110682.1"/>
    <property type="molecule type" value="Genomic_DNA"/>
</dbReference>
<reference evidence="8" key="1">
    <citation type="submission" date="2016-11" db="UniProtKB">
        <authorList>
            <consortium name="WormBaseParasite"/>
        </authorList>
    </citation>
    <scope>IDENTIFICATION</scope>
</reference>
<reference evidence="5" key="2">
    <citation type="submission" date="2020-09" db="EMBL/GenBank/DDBJ databases">
        <authorList>
            <person name="Kikuchi T."/>
        </authorList>
    </citation>
    <scope>NUCLEOTIDE SEQUENCE</scope>
    <source>
        <strain evidence="5">Ka4C1</strain>
    </source>
</reference>
<evidence type="ECO:0000256" key="3">
    <source>
        <dbReference type="PROSITE-ProRule" id="PRU00175"/>
    </source>
</evidence>
<keyword evidence="1 3" id="KW-0479">Metal-binding</keyword>
<dbReference type="EMBL" id="CAJFDI010000003">
    <property type="protein sequence ID" value="CAD5222544.1"/>
    <property type="molecule type" value="Genomic_DNA"/>
</dbReference>
<evidence type="ECO:0000259" key="4">
    <source>
        <dbReference type="PROSITE" id="PS50089"/>
    </source>
</evidence>